<keyword evidence="4" id="KW-0808">Transferase</keyword>
<evidence type="ECO:0000256" key="6">
    <source>
        <dbReference type="ARBA" id="ARBA00022777"/>
    </source>
</evidence>
<dbReference type="EMBL" id="JAFMPP010000006">
    <property type="protein sequence ID" value="MBO0662746.1"/>
    <property type="molecule type" value="Genomic_DNA"/>
</dbReference>
<keyword evidence="5" id="KW-0547">Nucleotide-binding</keyword>
<accession>A0A939FXU8</accession>
<keyword evidence="6 9" id="KW-0418">Kinase</keyword>
<dbReference type="InterPro" id="IPR011495">
    <property type="entry name" value="Sig_transdc_His_kin_sub2_dim/P"/>
</dbReference>
<dbReference type="Pfam" id="PF07568">
    <property type="entry name" value="HisKA_2"/>
    <property type="match status" value="1"/>
</dbReference>
<comment type="caution">
    <text evidence="9">The sequence shown here is derived from an EMBL/GenBank/DDBJ whole genome shotgun (WGS) entry which is preliminary data.</text>
</comment>
<keyword evidence="3" id="KW-0597">Phosphoprotein</keyword>
<dbReference type="InterPro" id="IPR036890">
    <property type="entry name" value="HATPase_C_sf"/>
</dbReference>
<evidence type="ECO:0000256" key="7">
    <source>
        <dbReference type="ARBA" id="ARBA00022840"/>
    </source>
</evidence>
<dbReference type="GO" id="GO:0005524">
    <property type="term" value="F:ATP binding"/>
    <property type="evidence" value="ECO:0007669"/>
    <property type="project" value="UniProtKB-KW"/>
</dbReference>
<evidence type="ECO:0000313" key="9">
    <source>
        <dbReference type="EMBL" id="MBO0662746.1"/>
    </source>
</evidence>
<dbReference type="RefSeq" id="WP_207257532.1">
    <property type="nucleotide sequence ID" value="NZ_JAFMPP010000006.1"/>
</dbReference>
<evidence type="ECO:0000256" key="3">
    <source>
        <dbReference type="ARBA" id="ARBA00022553"/>
    </source>
</evidence>
<dbReference type="PANTHER" id="PTHR41523:SF8">
    <property type="entry name" value="ETHYLENE RESPONSE SENSOR PROTEIN"/>
    <property type="match status" value="1"/>
</dbReference>
<keyword evidence="7" id="KW-0067">ATP-binding</keyword>
<gene>
    <name evidence="9" type="ORF">J1C48_09165</name>
</gene>
<evidence type="ECO:0000256" key="1">
    <source>
        <dbReference type="ARBA" id="ARBA00000085"/>
    </source>
</evidence>
<evidence type="ECO:0000259" key="8">
    <source>
        <dbReference type="SMART" id="SM00387"/>
    </source>
</evidence>
<dbReference type="EC" id="2.7.13.3" evidence="2"/>
<sequence length="356" mass="39624">MELMLLDDSGKIVFANAKARELNEIANGAANGSIESPLRFGAFWLDAPDKVVQIMRHLAGRSQWQPFSLIRARGDQKGLRALFRGCRIHMSDAECDASLVMITSEPTQKVQFAEHRRLIASLNQALAQGQRAEKTLTELLAKQHRLHRELVHRVKNNLNLLLRLLDAGKRQTRNLDCADLIRDMQRRIISVAAVHDLLDNTDQTDFVQADELIARICTGLRQALAKDSIVIDWELTPVRLHIEDATPLALIVNELVTNALKHAFPPGRGDGRVTISLKRNGVDKLEATIHDDGVGLIEGPRQSKGTGTRIIAALAEQLNGELTRSIEGGTKWLLIFPPRFFDCPDPVLLPASDTRH</sequence>
<dbReference type="Pfam" id="PF02518">
    <property type="entry name" value="HATPase_c"/>
    <property type="match status" value="1"/>
</dbReference>
<keyword evidence="10" id="KW-1185">Reference proteome</keyword>
<organism evidence="9 10">
    <name type="scientific">Jiella flava</name>
    <dbReference type="NCBI Taxonomy" id="2816857"/>
    <lineage>
        <taxon>Bacteria</taxon>
        <taxon>Pseudomonadati</taxon>
        <taxon>Pseudomonadota</taxon>
        <taxon>Alphaproteobacteria</taxon>
        <taxon>Hyphomicrobiales</taxon>
        <taxon>Aurantimonadaceae</taxon>
        <taxon>Jiella</taxon>
    </lineage>
</organism>
<dbReference type="InterPro" id="IPR003594">
    <property type="entry name" value="HATPase_dom"/>
</dbReference>
<comment type="catalytic activity">
    <reaction evidence="1">
        <text>ATP + protein L-histidine = ADP + protein N-phospho-L-histidine.</text>
        <dbReference type="EC" id="2.7.13.3"/>
    </reaction>
</comment>
<evidence type="ECO:0000313" key="10">
    <source>
        <dbReference type="Proteomes" id="UP000664122"/>
    </source>
</evidence>
<dbReference type="AlphaFoldDB" id="A0A939FXU8"/>
<dbReference type="GO" id="GO:0004673">
    <property type="term" value="F:protein histidine kinase activity"/>
    <property type="evidence" value="ECO:0007669"/>
    <property type="project" value="UniProtKB-EC"/>
</dbReference>
<proteinExistence type="predicted"/>
<evidence type="ECO:0000256" key="4">
    <source>
        <dbReference type="ARBA" id="ARBA00022679"/>
    </source>
</evidence>
<dbReference type="SUPFAM" id="SSF55874">
    <property type="entry name" value="ATPase domain of HSP90 chaperone/DNA topoisomerase II/histidine kinase"/>
    <property type="match status" value="1"/>
</dbReference>
<reference evidence="9" key="1">
    <citation type="submission" date="2021-03" db="EMBL/GenBank/DDBJ databases">
        <title>Whole genome sequence of Jiella sp. CQZ9-1.</title>
        <authorList>
            <person name="Tuo L."/>
        </authorList>
    </citation>
    <scope>NUCLEOTIDE SEQUENCE</scope>
    <source>
        <strain evidence="9">CQZ9-1</strain>
    </source>
</reference>
<name>A0A939FXU8_9HYPH</name>
<evidence type="ECO:0000256" key="2">
    <source>
        <dbReference type="ARBA" id="ARBA00012438"/>
    </source>
</evidence>
<dbReference type="SMART" id="SM00387">
    <property type="entry name" value="HATPase_c"/>
    <property type="match status" value="1"/>
</dbReference>
<protein>
    <recommendedName>
        <fullName evidence="2">histidine kinase</fullName>
        <ecNumber evidence="2">2.7.13.3</ecNumber>
    </recommendedName>
</protein>
<dbReference type="Gene3D" id="3.30.565.10">
    <property type="entry name" value="Histidine kinase-like ATPase, C-terminal domain"/>
    <property type="match status" value="1"/>
</dbReference>
<feature type="domain" description="Histidine kinase/HSP90-like ATPase" evidence="8">
    <location>
        <begin position="243"/>
        <end position="340"/>
    </location>
</feature>
<evidence type="ECO:0000256" key="5">
    <source>
        <dbReference type="ARBA" id="ARBA00022741"/>
    </source>
</evidence>
<dbReference type="PANTHER" id="PTHR41523">
    <property type="entry name" value="TWO-COMPONENT SYSTEM SENSOR PROTEIN"/>
    <property type="match status" value="1"/>
</dbReference>
<dbReference type="Proteomes" id="UP000664122">
    <property type="component" value="Unassembled WGS sequence"/>
</dbReference>